<proteinExistence type="predicted"/>
<keyword evidence="4" id="KW-1185">Reference proteome</keyword>
<dbReference type="InterPro" id="IPR056146">
    <property type="entry name" value="DUF7729"/>
</dbReference>
<dbReference type="OrthoDB" id="2564812at2759"/>
<organism evidence="3 4">
    <name type="scientific">Hericium alpestre</name>
    <dbReference type="NCBI Taxonomy" id="135208"/>
    <lineage>
        <taxon>Eukaryota</taxon>
        <taxon>Fungi</taxon>
        <taxon>Dikarya</taxon>
        <taxon>Basidiomycota</taxon>
        <taxon>Agaricomycotina</taxon>
        <taxon>Agaricomycetes</taxon>
        <taxon>Russulales</taxon>
        <taxon>Hericiaceae</taxon>
        <taxon>Hericium</taxon>
    </lineage>
</organism>
<feature type="compositionally biased region" description="Pro residues" evidence="1">
    <location>
        <begin position="1"/>
        <end position="11"/>
    </location>
</feature>
<evidence type="ECO:0000259" key="2">
    <source>
        <dbReference type="Pfam" id="PF24855"/>
    </source>
</evidence>
<sequence>MFTPPPSPLPRGPADMPDTPSSTTSLTSIARDSLSPEPPSRSVSPSPSPRAKIQCRPRALTTKLSDAEQRQLDKSRTGRHTRLTILLVPLVLMLIALSTRFTSHPAVLDLLAPFSSNERASWSSCMSRTCTCTHGGSAASPSPTQNPAGGAPTIPSSPPVLPTPFPQAFDTTFGSNFSTVGCQQFVQNMTGTEPFRQCRPFSFLSQTSSVFLEQAQSNTSALNVDIWGTCNTPLSADQCTANMNWFLAQLPKQCQKDLDDQNETVMQAQAGLQMYALMRQAACLADQSTDTYCYVLAAINSNPSDLYFYTLP</sequence>
<reference evidence="3 4" key="1">
    <citation type="submission" date="2019-02" db="EMBL/GenBank/DDBJ databases">
        <title>Genome sequencing of the rare red list fungi Hericium alpestre (H. flagellum).</title>
        <authorList>
            <person name="Buettner E."/>
            <person name="Kellner H."/>
        </authorList>
    </citation>
    <scope>NUCLEOTIDE SEQUENCE [LARGE SCALE GENOMIC DNA]</scope>
    <source>
        <strain evidence="3 4">DSM 108284</strain>
    </source>
</reference>
<accession>A0A4Y9ZIV6</accession>
<dbReference type="PANTHER" id="PTHR39460">
    <property type="entry name" value="EXPRESSED PROTEIN"/>
    <property type="match status" value="1"/>
</dbReference>
<feature type="region of interest" description="Disordered" evidence="1">
    <location>
        <begin position="135"/>
        <end position="159"/>
    </location>
</feature>
<feature type="compositionally biased region" description="Basic and acidic residues" evidence="1">
    <location>
        <begin position="65"/>
        <end position="76"/>
    </location>
</feature>
<feature type="compositionally biased region" description="Low complexity" evidence="1">
    <location>
        <begin position="19"/>
        <end position="28"/>
    </location>
</feature>
<feature type="non-terminal residue" evidence="3">
    <location>
        <position position="312"/>
    </location>
</feature>
<feature type="domain" description="DUF7729" evidence="2">
    <location>
        <begin position="164"/>
        <end position="312"/>
    </location>
</feature>
<dbReference type="Proteomes" id="UP000298061">
    <property type="component" value="Unassembled WGS sequence"/>
</dbReference>
<gene>
    <name evidence="3" type="ORF">EWM64_g9390</name>
</gene>
<evidence type="ECO:0000313" key="4">
    <source>
        <dbReference type="Proteomes" id="UP000298061"/>
    </source>
</evidence>
<feature type="compositionally biased region" description="Polar residues" evidence="1">
    <location>
        <begin position="135"/>
        <end position="147"/>
    </location>
</feature>
<protein>
    <recommendedName>
        <fullName evidence="2">DUF7729 domain-containing protein</fullName>
    </recommendedName>
</protein>
<evidence type="ECO:0000256" key="1">
    <source>
        <dbReference type="SAM" id="MobiDB-lite"/>
    </source>
</evidence>
<name>A0A4Y9ZIV6_9AGAM</name>
<comment type="caution">
    <text evidence="3">The sequence shown here is derived from an EMBL/GenBank/DDBJ whole genome shotgun (WGS) entry which is preliminary data.</text>
</comment>
<dbReference type="AlphaFoldDB" id="A0A4Y9ZIV6"/>
<dbReference type="Pfam" id="PF24855">
    <property type="entry name" value="DUF7729"/>
    <property type="match status" value="1"/>
</dbReference>
<evidence type="ECO:0000313" key="3">
    <source>
        <dbReference type="EMBL" id="TFY74622.1"/>
    </source>
</evidence>
<dbReference type="EMBL" id="SFCI01001979">
    <property type="protein sequence ID" value="TFY74622.1"/>
    <property type="molecule type" value="Genomic_DNA"/>
</dbReference>
<dbReference type="PANTHER" id="PTHR39460:SF1">
    <property type="entry name" value="C6 TRANSCRIPTION FACTOR"/>
    <property type="match status" value="1"/>
</dbReference>
<feature type="region of interest" description="Disordered" evidence="1">
    <location>
        <begin position="1"/>
        <end position="76"/>
    </location>
</feature>